<organism evidence="2 3">
    <name type="scientific">Pyrocoelia pectoralis</name>
    <dbReference type="NCBI Taxonomy" id="417401"/>
    <lineage>
        <taxon>Eukaryota</taxon>
        <taxon>Metazoa</taxon>
        <taxon>Ecdysozoa</taxon>
        <taxon>Arthropoda</taxon>
        <taxon>Hexapoda</taxon>
        <taxon>Insecta</taxon>
        <taxon>Pterygota</taxon>
        <taxon>Neoptera</taxon>
        <taxon>Endopterygota</taxon>
        <taxon>Coleoptera</taxon>
        <taxon>Polyphaga</taxon>
        <taxon>Elateriformia</taxon>
        <taxon>Elateroidea</taxon>
        <taxon>Lampyridae</taxon>
        <taxon>Lampyrinae</taxon>
        <taxon>Pyrocoelia</taxon>
    </lineage>
</organism>
<evidence type="ECO:0008006" key="4">
    <source>
        <dbReference type="Google" id="ProtNLM"/>
    </source>
</evidence>
<evidence type="ECO:0000256" key="1">
    <source>
        <dbReference type="SAM" id="SignalP"/>
    </source>
</evidence>
<dbReference type="Proteomes" id="UP001329430">
    <property type="component" value="Chromosome 8"/>
</dbReference>
<dbReference type="AlphaFoldDB" id="A0AAN7V787"/>
<keyword evidence="3" id="KW-1185">Reference proteome</keyword>
<reference evidence="2 3" key="1">
    <citation type="journal article" date="2024" name="Insects">
        <title>An Improved Chromosome-Level Genome Assembly of the Firefly Pyrocoelia pectoralis.</title>
        <authorList>
            <person name="Fu X."/>
            <person name="Meyer-Rochow V.B."/>
            <person name="Ballantyne L."/>
            <person name="Zhu X."/>
        </authorList>
    </citation>
    <scope>NUCLEOTIDE SEQUENCE [LARGE SCALE GENOMIC DNA]</scope>
    <source>
        <strain evidence="2">XCY_ONT2</strain>
    </source>
</reference>
<keyword evidence="1" id="KW-0732">Signal</keyword>
<evidence type="ECO:0000313" key="2">
    <source>
        <dbReference type="EMBL" id="KAK5640248.1"/>
    </source>
</evidence>
<name>A0AAN7V787_9COLE</name>
<feature type="chain" id="PRO_5042948156" description="Secreted protein" evidence="1">
    <location>
        <begin position="21"/>
        <end position="82"/>
    </location>
</feature>
<accession>A0AAN7V787</accession>
<proteinExistence type="predicted"/>
<feature type="signal peptide" evidence="1">
    <location>
        <begin position="1"/>
        <end position="20"/>
    </location>
</feature>
<sequence>MNFVFWCVWCPLLPTDMATAAVNSKYIRITIKIIKQKLFFSKHIKIYVPYNVKTIKHTHTIYKTIHHHGHDSGGHGGGSGWD</sequence>
<protein>
    <recommendedName>
        <fullName evidence="4">Secreted protein</fullName>
    </recommendedName>
</protein>
<gene>
    <name evidence="2" type="ORF">RI129_011059</name>
</gene>
<dbReference type="EMBL" id="JAVRBK010000008">
    <property type="protein sequence ID" value="KAK5640248.1"/>
    <property type="molecule type" value="Genomic_DNA"/>
</dbReference>
<comment type="caution">
    <text evidence="2">The sequence shown here is derived from an EMBL/GenBank/DDBJ whole genome shotgun (WGS) entry which is preliminary data.</text>
</comment>
<evidence type="ECO:0000313" key="3">
    <source>
        <dbReference type="Proteomes" id="UP001329430"/>
    </source>
</evidence>